<evidence type="ECO:0000259" key="15">
    <source>
        <dbReference type="SMART" id="SM00861"/>
    </source>
</evidence>
<comment type="similarity">
    <text evidence="5">Belongs to the alpha-ketoglutarate dehydrogenase family.</text>
</comment>
<evidence type="ECO:0000256" key="11">
    <source>
        <dbReference type="ARBA" id="ARBA00023268"/>
    </source>
</evidence>
<evidence type="ECO:0000256" key="14">
    <source>
        <dbReference type="SAM" id="MobiDB-lite"/>
    </source>
</evidence>
<dbReference type="Pfam" id="PF16870">
    <property type="entry name" value="OxoGdeHyase_C"/>
    <property type="match status" value="1"/>
</dbReference>
<protein>
    <recommendedName>
        <fullName evidence="6">oxoglutarate dehydrogenase (succinyl-transferring)</fullName>
        <ecNumber evidence="6">1.2.4.2</ecNumber>
    </recommendedName>
</protein>
<keyword evidence="13" id="KW-0175">Coiled coil</keyword>
<dbReference type="RefSeq" id="WP_259080962.1">
    <property type="nucleotide sequence ID" value="NZ_JANUAU010000011.1"/>
</dbReference>
<evidence type="ECO:0000256" key="10">
    <source>
        <dbReference type="ARBA" id="ARBA00023052"/>
    </source>
</evidence>
<dbReference type="AlphaFoldDB" id="A0A9X2PY42"/>
<comment type="catalytic activity">
    <reaction evidence="12">
        <text>N(6)-[(R)-dihydrolipoyl]-L-lysyl-[protein] + succinyl-CoA = N(6)-[(R)-S(8)-succinyldihydrolipoyl]-L-lysyl-[protein] + CoA</text>
        <dbReference type="Rhea" id="RHEA:15213"/>
        <dbReference type="Rhea" id="RHEA-COMP:10475"/>
        <dbReference type="Rhea" id="RHEA-COMP:20092"/>
        <dbReference type="ChEBI" id="CHEBI:57287"/>
        <dbReference type="ChEBI" id="CHEBI:57292"/>
        <dbReference type="ChEBI" id="CHEBI:83100"/>
        <dbReference type="ChEBI" id="CHEBI:83120"/>
        <dbReference type="EC" id="2.3.1.61"/>
    </reaction>
</comment>
<dbReference type="InterPro" id="IPR011603">
    <property type="entry name" value="2oxoglutarate_DH_E1"/>
</dbReference>
<dbReference type="GO" id="GO:0004591">
    <property type="term" value="F:oxoglutarate dehydrogenase (succinyl-transferring) activity"/>
    <property type="evidence" value="ECO:0007669"/>
    <property type="project" value="UniProtKB-EC"/>
</dbReference>
<dbReference type="Pfam" id="PF00198">
    <property type="entry name" value="2-oxoacid_dh"/>
    <property type="match status" value="1"/>
</dbReference>
<keyword evidence="7" id="KW-0479">Metal-binding</keyword>
<evidence type="ECO:0000256" key="3">
    <source>
        <dbReference type="ARBA" id="ARBA00003906"/>
    </source>
</evidence>
<evidence type="ECO:0000256" key="7">
    <source>
        <dbReference type="ARBA" id="ARBA00022723"/>
    </source>
</evidence>
<reference evidence="16" key="1">
    <citation type="submission" date="2022-08" db="EMBL/GenBank/DDBJ databases">
        <title>Genomic Encyclopedia of Type Strains, Phase V (KMG-V): Genome sequencing to study the core and pangenomes of soil and plant-associated prokaryotes.</title>
        <authorList>
            <person name="Whitman W."/>
        </authorList>
    </citation>
    <scope>NUCLEOTIDE SEQUENCE</scope>
    <source>
        <strain evidence="16">0</strain>
    </source>
</reference>
<dbReference type="InterPro" id="IPR029061">
    <property type="entry name" value="THDP-binding"/>
</dbReference>
<dbReference type="InterPro" id="IPR042179">
    <property type="entry name" value="KGD_C_sf"/>
</dbReference>
<dbReference type="Pfam" id="PF16078">
    <property type="entry name" value="2-oxogl_dehyd_N"/>
    <property type="match status" value="1"/>
</dbReference>
<feature type="region of interest" description="Disordered" evidence="14">
    <location>
        <begin position="1216"/>
        <end position="1243"/>
    </location>
</feature>
<dbReference type="NCBIfam" id="NF006914">
    <property type="entry name" value="PRK09404.1"/>
    <property type="match status" value="1"/>
</dbReference>
<sequence length="1243" mass="138837">MSSLGFNTGYIEELYKQYQDDPDSVSESWREFFADYDPDASFIPVDRTTAGDGEATTPPEEPTEPQPTDRDSSPDASPAPPAEADDGVVEPLRPASAPAVDEDQADVTAMTGPSAKVVENMEDSLGIPTATSARTIPVKLLDENRNLLNDYQKQVGGEKVSYTHIIAYAMVQAMQEYPDMNTTFRRNDDGTPEHVKPDQINLGLAIDVERRGERTLLVPNLKDAGSLNFAEFLGTYNNVVGRALDGDLDLSDFQGTTATLTNPGMIGTSMSVARLMPGQGVIMGAGAIDFPPEYRGYDSEVASKAGVSPVMTLTSTYDHRVIQGATSGAFLNHIEELLMGNHDFYQRIFSDLGVPYQPFRMATDSTPQLGRSRPQDELDMTEKQAAVLQLIRAYRVRGHLQADINPLGYEWQYHEELDPATYGLTVWDLDREFITGGLGGEDKLPLREILSILRKSYTSKVGTAFMHISDPEEKTWIQNRIEPMRNAGSPSEEERHRIVQKLNAAEAFERFLHTKYIGHKRFSLEGSETMIPLIDTLLSDAADEGVEEVVMGMAHRGRLNVLANIIGKPYEEIFSKFEGNIDPNTTQGSGDVKYHLGAEGDVTSPDGNEISVTLASNPSHLEAVNPVVEGMSRAKQNLLRDEHPEAAEDDYHDAVMPLLIHGDAGFAGQGVVAETLNLSKLRGYTTGGTVHLVINNQIGFTTPPGDARSSTYATDLARAIEAPIFHVNGDDPETCVRIARLAFEYRQRFNKDVVIDMMCYRVHGHNEGDEPTFTQPLLYEKIEEKRSPRKLYTEMLLRRGEIEPDEAEQMLDDYRGRLQEAFERTKDLEEKDAEEALEERVQRTADDRLPPVDTTAEREHLERVVEVLTDFPDDFNVHRKLERLFGKRDDLFYGEKRIDWAFSETLAFGSLLQEGTRVRLSGQDSRRATFSQRHAVLIDQETGAEYTPLNNLTDDQARLLIYDSLLSEYAVAGFEYGYSVVDKNALTCWEAQFGDFANGAEIVWDQFVSAAEEKWGQTSGLVALLPHAYEGQGPEHSSARLERFLQLCAEQNMIVANFSTPANYFHALRRQVKRDVKKPLIIMTPKSLLRHPKCVSTPEDLMEGGVQEIIPAEADPAGTTRHILCSGKVYYDLVTALEDSDRRDEIAITRLEQFYPFPESDLQEELERYSEADETVWVQEEPQNMGAWSFVSPRFETLLDEIHGPCEQRIQYVGRPASASPATGSAKVHDREQEQLVGDALGL</sequence>
<dbReference type="SUPFAM" id="SSF52518">
    <property type="entry name" value="Thiamin diphosphate-binding fold (THDP-binding)"/>
    <property type="match status" value="2"/>
</dbReference>
<accession>A0A9X2PY42</accession>
<dbReference type="GO" id="GO:0004149">
    <property type="term" value="F:dihydrolipoyllysine-residue succinyltransferase activity"/>
    <property type="evidence" value="ECO:0007669"/>
    <property type="project" value="UniProtKB-EC"/>
</dbReference>
<keyword evidence="9 16" id="KW-0560">Oxidoreductase</keyword>
<evidence type="ECO:0000256" key="9">
    <source>
        <dbReference type="ARBA" id="ARBA00023002"/>
    </source>
</evidence>
<dbReference type="Gene3D" id="3.40.50.12470">
    <property type="match status" value="1"/>
</dbReference>
<dbReference type="Gene3D" id="3.40.50.11610">
    <property type="entry name" value="Multifunctional 2-oxoglutarate metabolism enzyme, C-terminal domain"/>
    <property type="match status" value="1"/>
</dbReference>
<dbReference type="PANTHER" id="PTHR23152">
    <property type="entry name" value="2-OXOGLUTARATE DEHYDROGENASE"/>
    <property type="match status" value="1"/>
</dbReference>
<dbReference type="Gene3D" id="3.30.559.10">
    <property type="entry name" value="Chloramphenicol acetyltransferase-like domain"/>
    <property type="match status" value="1"/>
</dbReference>
<dbReference type="SUPFAM" id="SSF52777">
    <property type="entry name" value="CoA-dependent acyltransferases"/>
    <property type="match status" value="1"/>
</dbReference>
<dbReference type="GO" id="GO:0005829">
    <property type="term" value="C:cytosol"/>
    <property type="evidence" value="ECO:0007669"/>
    <property type="project" value="TreeGrafter"/>
</dbReference>
<dbReference type="NCBIfam" id="NF008907">
    <property type="entry name" value="PRK12270.1"/>
    <property type="match status" value="1"/>
</dbReference>
<dbReference type="GO" id="GO:0030976">
    <property type="term" value="F:thiamine pyrophosphate binding"/>
    <property type="evidence" value="ECO:0007669"/>
    <property type="project" value="InterPro"/>
</dbReference>
<keyword evidence="8" id="KW-0460">Magnesium</keyword>
<dbReference type="Proteomes" id="UP001155027">
    <property type="component" value="Unassembled WGS sequence"/>
</dbReference>
<dbReference type="EC" id="1.2.4.2" evidence="6"/>
<dbReference type="InterPro" id="IPR005475">
    <property type="entry name" value="Transketolase-like_Pyr-bd"/>
</dbReference>
<dbReference type="InterPro" id="IPR001078">
    <property type="entry name" value="2-oxoacid_DH_actylTfrase"/>
</dbReference>
<dbReference type="InterPro" id="IPR023213">
    <property type="entry name" value="CAT-like_dom_sf"/>
</dbReference>
<dbReference type="GO" id="GO:0006099">
    <property type="term" value="P:tricarboxylic acid cycle"/>
    <property type="evidence" value="ECO:0007669"/>
    <property type="project" value="TreeGrafter"/>
</dbReference>
<dbReference type="Pfam" id="PF02779">
    <property type="entry name" value="Transket_pyr"/>
    <property type="match status" value="1"/>
</dbReference>
<evidence type="ECO:0000313" key="17">
    <source>
        <dbReference type="Proteomes" id="UP001155027"/>
    </source>
</evidence>
<feature type="region of interest" description="Disordered" evidence="14">
    <location>
        <begin position="37"/>
        <end position="89"/>
    </location>
</feature>
<dbReference type="EMBL" id="JANUAU010000011">
    <property type="protein sequence ID" value="MCS3679072.1"/>
    <property type="molecule type" value="Genomic_DNA"/>
</dbReference>
<dbReference type="Gene3D" id="3.40.50.970">
    <property type="match status" value="1"/>
</dbReference>
<dbReference type="Gene3D" id="1.10.287.1150">
    <property type="entry name" value="TPP helical domain"/>
    <property type="match status" value="1"/>
</dbReference>
<feature type="domain" description="Transketolase-like pyrimidine-binding" evidence="15">
    <location>
        <begin position="898"/>
        <end position="1091"/>
    </location>
</feature>
<comment type="cofactor">
    <cofactor evidence="2">
        <name>thiamine diphosphate</name>
        <dbReference type="ChEBI" id="CHEBI:58937"/>
    </cofactor>
</comment>
<comment type="function">
    <text evidence="3">E1 component of the 2-oxoglutarate dehydrogenase (OGDH) complex which catalyzes the decarboxylation of 2-oxoglutarate, the first step in the conversion of 2-oxoglutarate to succinyl-CoA and CO(2).</text>
</comment>
<dbReference type="InterPro" id="IPR032106">
    <property type="entry name" value="2-oxogl_dehyd_N"/>
</dbReference>
<evidence type="ECO:0000256" key="5">
    <source>
        <dbReference type="ARBA" id="ARBA00006936"/>
    </source>
</evidence>
<dbReference type="Pfam" id="PF00676">
    <property type="entry name" value="E1_dh"/>
    <property type="match status" value="1"/>
</dbReference>
<name>A0A9X2PY42_9BACT</name>
<dbReference type="PANTHER" id="PTHR23152:SF4">
    <property type="entry name" value="2-OXOADIPATE DEHYDROGENASE COMPLEX COMPONENT E1"/>
    <property type="match status" value="1"/>
</dbReference>
<comment type="pathway">
    <text evidence="4">Carbohydrate metabolism; tricarboxylic acid cycle; succinyl-CoA from 2-oxoglutarate (dehydrogenase route): step 1/1.</text>
</comment>
<dbReference type="NCBIfam" id="TIGR00239">
    <property type="entry name" value="2oxo_dh_E1"/>
    <property type="match status" value="1"/>
</dbReference>
<keyword evidence="10" id="KW-0786">Thiamine pyrophosphate</keyword>
<dbReference type="CDD" id="cd02016">
    <property type="entry name" value="TPP_E1_OGDC_like"/>
    <property type="match status" value="1"/>
</dbReference>
<evidence type="ECO:0000256" key="1">
    <source>
        <dbReference type="ARBA" id="ARBA00001946"/>
    </source>
</evidence>
<evidence type="ECO:0000256" key="12">
    <source>
        <dbReference type="ARBA" id="ARBA00052761"/>
    </source>
</evidence>
<proteinExistence type="inferred from homology"/>
<evidence type="ECO:0000313" key="16">
    <source>
        <dbReference type="EMBL" id="MCS3679072.1"/>
    </source>
</evidence>
<dbReference type="SMART" id="SM00861">
    <property type="entry name" value="Transket_pyr"/>
    <property type="match status" value="1"/>
</dbReference>
<comment type="cofactor">
    <cofactor evidence="1">
        <name>Mg(2+)</name>
        <dbReference type="ChEBI" id="CHEBI:18420"/>
    </cofactor>
</comment>
<evidence type="ECO:0000256" key="2">
    <source>
        <dbReference type="ARBA" id="ARBA00001964"/>
    </source>
</evidence>
<dbReference type="PIRSF" id="PIRSF000157">
    <property type="entry name" value="Oxoglu_dh_E1"/>
    <property type="match status" value="1"/>
</dbReference>
<feature type="coiled-coil region" evidence="13">
    <location>
        <begin position="811"/>
        <end position="839"/>
    </location>
</feature>
<dbReference type="InterPro" id="IPR001017">
    <property type="entry name" value="DH_E1"/>
</dbReference>
<dbReference type="GO" id="GO:0045252">
    <property type="term" value="C:oxoglutarate dehydrogenase complex"/>
    <property type="evidence" value="ECO:0007669"/>
    <property type="project" value="TreeGrafter"/>
</dbReference>
<evidence type="ECO:0000256" key="8">
    <source>
        <dbReference type="ARBA" id="ARBA00022842"/>
    </source>
</evidence>
<evidence type="ECO:0000256" key="4">
    <source>
        <dbReference type="ARBA" id="ARBA00004813"/>
    </source>
</evidence>
<gene>
    <name evidence="16" type="ORF">GGP71_003015</name>
</gene>
<keyword evidence="11" id="KW-0511">Multifunctional enzyme</keyword>
<evidence type="ECO:0000256" key="13">
    <source>
        <dbReference type="SAM" id="Coils"/>
    </source>
</evidence>
<dbReference type="InterPro" id="IPR031717">
    <property type="entry name" value="ODO-1/KGD_C"/>
</dbReference>
<evidence type="ECO:0000256" key="6">
    <source>
        <dbReference type="ARBA" id="ARBA00012280"/>
    </source>
</evidence>
<comment type="caution">
    <text evidence="16">The sequence shown here is derived from an EMBL/GenBank/DDBJ whole genome shotgun (WGS) entry which is preliminary data.</text>
</comment>
<dbReference type="GO" id="GO:0046872">
    <property type="term" value="F:metal ion binding"/>
    <property type="evidence" value="ECO:0007669"/>
    <property type="project" value="UniProtKB-KW"/>
</dbReference>
<organism evidence="16 17">
    <name type="scientific">Salinibacter ruber</name>
    <dbReference type="NCBI Taxonomy" id="146919"/>
    <lineage>
        <taxon>Bacteria</taxon>
        <taxon>Pseudomonadati</taxon>
        <taxon>Rhodothermota</taxon>
        <taxon>Rhodothermia</taxon>
        <taxon>Rhodothermales</taxon>
        <taxon>Salinibacteraceae</taxon>
        <taxon>Salinibacter</taxon>
    </lineage>
</organism>